<dbReference type="SUPFAM" id="SSF52151">
    <property type="entry name" value="FabD/lysophospholipase-like"/>
    <property type="match status" value="2"/>
</dbReference>
<dbReference type="PANTHER" id="PTHR10982:SF21">
    <property type="entry name" value="FATTY ACID SYNTHASE SUBUNIT BETA"/>
    <property type="match status" value="1"/>
</dbReference>
<name>A0A0F8URS8_9EURO</name>
<dbReference type="InterPro" id="IPR016452">
    <property type="entry name" value="Fas1/AflB-like"/>
</dbReference>
<dbReference type="PANTHER" id="PTHR10982">
    <property type="entry name" value="MALONYL COA-ACYL CARRIER PROTEIN TRANSACYLASE"/>
    <property type="match status" value="1"/>
</dbReference>
<dbReference type="Gene3D" id="3.30.1120.100">
    <property type="match status" value="1"/>
</dbReference>
<keyword evidence="20" id="KW-1185">Reference proteome</keyword>
<evidence type="ECO:0000256" key="4">
    <source>
        <dbReference type="ARBA" id="ARBA00022801"/>
    </source>
</evidence>
<keyword evidence="5 16" id="KW-0521">NADP</keyword>
<comment type="subunit">
    <text evidence="10">[Alpha(6)beta(6)] hexamers of two multifunctional subunits (alpha and beta).</text>
</comment>
<dbReference type="InterPro" id="IPR013565">
    <property type="entry name" value="Fas1/AflB-like_central"/>
</dbReference>
<dbReference type="VEuPathDB" id="FungiDB:P175DRAFT_0491964"/>
<dbReference type="Pfam" id="PF17951">
    <property type="entry name" value="FAS_meander"/>
    <property type="match status" value="1"/>
</dbReference>
<evidence type="ECO:0000256" key="16">
    <source>
        <dbReference type="PIRNR" id="PIRNR005562"/>
    </source>
</evidence>
<dbReference type="Pfam" id="PF16073">
    <property type="entry name" value="SAT"/>
    <property type="match status" value="1"/>
</dbReference>
<keyword evidence="8" id="KW-0456">Lyase</keyword>
<dbReference type="SUPFAM" id="SSF54637">
    <property type="entry name" value="Thioesterase/thiol ester dehydrase-isomerase"/>
    <property type="match status" value="2"/>
</dbReference>
<evidence type="ECO:0000256" key="1">
    <source>
        <dbReference type="ARBA" id="ARBA00001055"/>
    </source>
</evidence>
<comment type="catalytic activity">
    <reaction evidence="14">
        <text>a 2,3-saturated acyl-[ACP] + NAD(+) = a (2E)-enoyl-[ACP] + NADH + H(+)</text>
        <dbReference type="Rhea" id="RHEA:10240"/>
        <dbReference type="Rhea" id="RHEA-COMP:9925"/>
        <dbReference type="Rhea" id="RHEA-COMP:9926"/>
        <dbReference type="ChEBI" id="CHEBI:15378"/>
        <dbReference type="ChEBI" id="CHEBI:57540"/>
        <dbReference type="ChEBI" id="CHEBI:57945"/>
        <dbReference type="ChEBI" id="CHEBI:78784"/>
        <dbReference type="ChEBI" id="CHEBI:78785"/>
        <dbReference type="EC" id="1.3.1.9"/>
    </reaction>
</comment>
<evidence type="ECO:0000256" key="3">
    <source>
        <dbReference type="ARBA" id="ARBA00022679"/>
    </source>
</evidence>
<evidence type="ECO:0000256" key="10">
    <source>
        <dbReference type="ARBA" id="ARBA00033756"/>
    </source>
</evidence>
<evidence type="ECO:0000256" key="12">
    <source>
        <dbReference type="ARBA" id="ARBA00048462"/>
    </source>
</evidence>
<dbReference type="Gene3D" id="3.20.20.70">
    <property type="entry name" value="Aldolase class I"/>
    <property type="match status" value="1"/>
</dbReference>
<evidence type="ECO:0000256" key="7">
    <source>
        <dbReference type="ARBA" id="ARBA00023027"/>
    </source>
</evidence>
<dbReference type="Pfam" id="PF13452">
    <property type="entry name" value="FAS1_DH_region"/>
    <property type="match status" value="1"/>
</dbReference>
<dbReference type="GO" id="GO:0005835">
    <property type="term" value="C:fatty acid synthase complex"/>
    <property type="evidence" value="ECO:0007669"/>
    <property type="project" value="UniProtKB-UniRule"/>
</dbReference>
<dbReference type="GO" id="GO:0004321">
    <property type="term" value="F:fatty-acyl-CoA synthase activity"/>
    <property type="evidence" value="ECO:0007669"/>
    <property type="project" value="UniProtKB-EC"/>
</dbReference>
<dbReference type="Gene3D" id="1.20.930.70">
    <property type="match status" value="1"/>
</dbReference>
<comment type="catalytic activity">
    <reaction evidence="13">
        <text>(9Z)-octadecenoyl-[ACP] + H2O = (9Z)-octadecenoate + holo-[ACP] + H(+)</text>
        <dbReference type="Rhea" id="RHEA:15057"/>
        <dbReference type="Rhea" id="RHEA-COMP:9685"/>
        <dbReference type="Rhea" id="RHEA-COMP:9924"/>
        <dbReference type="ChEBI" id="CHEBI:15377"/>
        <dbReference type="ChEBI" id="CHEBI:15378"/>
        <dbReference type="ChEBI" id="CHEBI:30823"/>
        <dbReference type="ChEBI" id="CHEBI:64479"/>
        <dbReference type="ChEBI" id="CHEBI:78783"/>
        <dbReference type="EC" id="3.1.2.14"/>
    </reaction>
</comment>
<dbReference type="CDD" id="cd03447">
    <property type="entry name" value="FAS_MaoC"/>
    <property type="match status" value="1"/>
</dbReference>
<protein>
    <recommendedName>
        <fullName evidence="18">Malonyl-CoA:ACP transacylase (MAT) domain-containing protein</fullName>
    </recommendedName>
</protein>
<feature type="active site" description="For acetyltransferase activity" evidence="17">
    <location>
        <position position="145"/>
    </location>
</feature>
<dbReference type="Gene3D" id="6.10.60.10">
    <property type="match status" value="1"/>
</dbReference>
<keyword evidence="7 16" id="KW-0520">NAD</keyword>
<dbReference type="InterPro" id="IPR003965">
    <property type="entry name" value="Fatty_acid_synthase"/>
</dbReference>
<gene>
    <name evidence="19" type="ORF">AOCH_000144</name>
</gene>
<dbReference type="InterPro" id="IPR039569">
    <property type="entry name" value="FAS1-like_DH_region"/>
</dbReference>
<dbReference type="InterPro" id="IPR014043">
    <property type="entry name" value="Acyl_transferase_dom"/>
</dbReference>
<keyword evidence="4 16" id="KW-0378">Hydrolase</keyword>
<dbReference type="EMBL" id="JYKN01000950">
    <property type="protein sequence ID" value="KKK22274.1"/>
    <property type="molecule type" value="Genomic_DNA"/>
</dbReference>
<dbReference type="GO" id="GO:0019171">
    <property type="term" value="F:(3R)-hydroxyacyl-[acyl-carrier-protein] dehydratase activity"/>
    <property type="evidence" value="ECO:0007669"/>
    <property type="project" value="UniProtKB-EC"/>
</dbReference>
<evidence type="ECO:0000256" key="2">
    <source>
        <dbReference type="ARBA" id="ARBA00010009"/>
    </source>
</evidence>
<dbReference type="GO" id="GO:0004318">
    <property type="term" value="F:enoyl-[acyl-carrier-protein] reductase (NADH) activity"/>
    <property type="evidence" value="ECO:0007669"/>
    <property type="project" value="UniProtKB-UniRule"/>
</dbReference>
<evidence type="ECO:0000313" key="20">
    <source>
        <dbReference type="Proteomes" id="UP000034947"/>
    </source>
</evidence>
<dbReference type="Pfam" id="PF01575">
    <property type="entry name" value="MaoC_dehydratas"/>
    <property type="match status" value="1"/>
</dbReference>
<dbReference type="SMART" id="SM00827">
    <property type="entry name" value="PKS_AT"/>
    <property type="match status" value="1"/>
</dbReference>
<dbReference type="InterPro" id="IPR040883">
    <property type="entry name" value="FAS_meander"/>
</dbReference>
<sequence length="1920" mass="212275">MRPRTPYEPSSLLGAVDTGHVHLYACCGGQGPSNLTGLDDLIHLSLTYNHCSPIQLLLASAARRITSLASIPHRSAFFCGRGFPLQAWLDDQGASAPSAEDLALSPFSFPINTLLTLVHYALAAHKLCLDPTQLRERLHGVVGHSQGVFAAAAIAHVGTGWPAFYQAADLALQLAFWVGLESHVAAPGSTLSAEEVKDCVDHEEGTASYLLSVVGMTPKDLTSVIQQLNKSQAEDGGPLVYLALVNGRNKCVVAGAPQGLRRVCMALRNHKAPAKLDQSRVLFNRRQPVIDVQYLPISAPYHSPFLESVESFAMSALANLRLTGEDLAIPIYHSVDGHNLQKQGSQDVLRPLIQAVTVGYVDWPATCRQMKGATHILALGPGAVGNLVHDVMEGTGVAIIPLSGRSLSSGLSSLANWGMSSLTASNWRRQYSPRLRVGANQRTPYIETKMTRLLDTPPLMVAGMTPTTGSPEFVAAIMQAGYHAEFAGGGYHRRAEMEVALRRLAAAIPPHRGITCNVIYASPKTLSWQIELLRDLIDEGLPIEGLTVGAGIPSLEVIRGWIESLGLCHIWFKPGSVNAIDQVIALARHYPTFPIGLQWTGGRAGGHHSSEDFHQPILDRYTRIRECENIVLVAGSGFGGASDTWPYLTGTWSQKLGFAAMPFDGVLFGSRMMVAREAKTSLAAKRLIVDAPGIEDDDRATWTRSEIEPVGGVISVTSEMGQPIHVLATRAMLLWHELDTRFFSIRDTQKYLNALQRHREYIISRLNVDYARPWFALTLSGEAVEIEDMSYKDVLRRLCQLMYVPHEARWIDLSYLHLVHGFLHLVQSRFGYGVYLSEDPVELQATFDNAYAAQGDEVLHPEDVAHLLALFRRRGQKPVPFIPKLDVNFETWFKKDSLWQSEDVEAVPNQDPQRVCIIHGPLAARHSTVCNEPVGHILDCIRDAHIEMLCQQREDEEEQEEEEGTIRHETVQKKELSLPGVRVSQDGPIHRYHLIGPALPSAKALVEHLVGDCTWAYAALINKYLIYGQNRAKNPIRNAFRPEAGDVIDVRYAAEQPCEITLYTAPLRGDSKHPHAVLELAYHEGREVTMTLLMSPILGGQSRRPALELTMELIGGPMDSHMLQLSRGDYLDRVRRLYTQLWIEGPSHGPSSAGINSEFAGDRVTITADAVKAFLAVIRQTGPARCQAWEAQGSVIPLDYGVVLAWTVLTKPVLLPALDGDPVQLLHQSISIRLVPGVRPLHLGDVVTTSSRITERTITATGQLIEVSAEIRREAEPVVHIRSVFVIQRRPQSVSKQQFRSVDEPDMIMHINSPVKLQVLVSRKWLLLDGSTPDLLGKTLVFRLNTQTIYDTSGTLSSLQVAGSVSLLPEITSSSSSLGAQLGRVYLEEEGCRVNPVLDFLNRHAAPRIQRRMLQNPGWAGDATIDFRAPSQSGSYACVSQDTNPIHLCPLFARFAGRGAPVVHGMHLSATVRRILEWMVGDTHRTRFRSWKTSFDGIVRVQDQLQMEVQHRAMEDGLLVVQVKVLDQNGQRPVMRAEAIIEQAPTAYVFCGQGSQEKGMGMALYGTHTAAQALWDKAERHFESQYGFSLLQIVRENPTSLTVNFGGRRGRQIRANYLAMSSGSDSDTCILPGLTASCRSYTFSYPAGLLMSTQFAQPALAVMEMAEYAHLQAQGVVQNPALFAGHSLGEYSALGACTTFMPFESLLSLILYRGLKMQNALPRDTYGRTDYAMMAADPSRIRPDFDEHDFLDLVQLIGQEAGLLLEVVNHNVRSRQYVCAGHKKVRALWIMGRVCDELFKLTLTGDGDTLRECVRRHVLGSQSVTNQTNLARGRATIPLGGVDIPFHSQMLRGHIDNYRQYLRRHLRISDLKPDEFVGRWIPNVVGKPFALDSSYIHLVQRVTGSQPLMDLLQRLKERLA</sequence>
<dbReference type="GO" id="GO:0004312">
    <property type="term" value="F:fatty acid synthase activity"/>
    <property type="evidence" value="ECO:0007669"/>
    <property type="project" value="InterPro"/>
</dbReference>
<dbReference type="Gene3D" id="6.20.240.10">
    <property type="match status" value="1"/>
</dbReference>
<dbReference type="GO" id="GO:0004314">
    <property type="term" value="F:[acyl-carrier-protein] S-malonyltransferase activity"/>
    <property type="evidence" value="ECO:0007669"/>
    <property type="project" value="UniProtKB-EC"/>
</dbReference>
<keyword evidence="3 16" id="KW-0808">Transferase</keyword>
<dbReference type="PRINTS" id="PR01483">
    <property type="entry name" value="FASYNTHASE"/>
</dbReference>
<evidence type="ECO:0000256" key="14">
    <source>
        <dbReference type="ARBA" id="ARBA00048572"/>
    </source>
</evidence>
<feature type="domain" description="Malonyl-CoA:ACP transacylase (MAT)" evidence="18">
    <location>
        <begin position="1549"/>
        <end position="1854"/>
    </location>
</feature>
<proteinExistence type="inferred from homology"/>
<accession>A0A0F8URS8</accession>
<evidence type="ECO:0000313" key="19">
    <source>
        <dbReference type="EMBL" id="KKK22274.1"/>
    </source>
</evidence>
<comment type="similarity">
    <text evidence="2 16">Belongs to the fungal fatty acid synthetase subunit beta family.</text>
</comment>
<comment type="catalytic activity">
    <reaction evidence="1">
        <text>a (3R)-hydroxyacyl-[ACP] = a (2E)-enoyl-[ACP] + H2O</text>
        <dbReference type="Rhea" id="RHEA:13097"/>
        <dbReference type="Rhea" id="RHEA-COMP:9925"/>
        <dbReference type="Rhea" id="RHEA-COMP:9945"/>
        <dbReference type="ChEBI" id="CHEBI:15377"/>
        <dbReference type="ChEBI" id="CHEBI:78784"/>
        <dbReference type="ChEBI" id="CHEBI:78827"/>
        <dbReference type="EC" id="4.2.1.59"/>
    </reaction>
</comment>
<dbReference type="InterPro" id="IPR032088">
    <property type="entry name" value="SAT"/>
</dbReference>
<dbReference type="Pfam" id="PF22235">
    <property type="entry name" value="FAS1_thioest_ins"/>
    <property type="match status" value="1"/>
</dbReference>
<dbReference type="InterPro" id="IPR029069">
    <property type="entry name" value="HotDog_dom_sf"/>
</dbReference>
<evidence type="ECO:0000256" key="11">
    <source>
        <dbReference type="ARBA" id="ARBA00048237"/>
    </source>
</evidence>
<comment type="catalytic activity">
    <reaction evidence="12">
        <text>holo-[ACP] + malonyl-CoA = malonyl-[ACP] + CoA</text>
        <dbReference type="Rhea" id="RHEA:41792"/>
        <dbReference type="Rhea" id="RHEA-COMP:9623"/>
        <dbReference type="Rhea" id="RHEA-COMP:9685"/>
        <dbReference type="ChEBI" id="CHEBI:57287"/>
        <dbReference type="ChEBI" id="CHEBI:57384"/>
        <dbReference type="ChEBI" id="CHEBI:64479"/>
        <dbReference type="ChEBI" id="CHEBI:78449"/>
        <dbReference type="EC" id="2.3.1.39"/>
    </reaction>
</comment>
<dbReference type="InterPro" id="IPR050830">
    <property type="entry name" value="Fungal_FAS"/>
</dbReference>
<dbReference type="Gene3D" id="3.40.366.10">
    <property type="entry name" value="Malonyl-Coenzyme A Acyl Carrier Protein, domain 2"/>
    <property type="match status" value="3"/>
</dbReference>
<dbReference type="Pfam" id="PF08354">
    <property type="entry name" value="Fas1-AflB-like_hel"/>
    <property type="match status" value="1"/>
</dbReference>
<dbReference type="GO" id="GO:0016297">
    <property type="term" value="F:fatty acyl-[ACP] hydrolase activity"/>
    <property type="evidence" value="ECO:0007669"/>
    <property type="project" value="UniProtKB-EC"/>
</dbReference>
<feature type="active site" description="For malonyltransferase activity" evidence="17">
    <location>
        <position position="1687"/>
    </location>
</feature>
<reference evidence="19 20" key="1">
    <citation type="submission" date="2015-02" db="EMBL/GenBank/DDBJ databases">
        <title>Draft Genome Sequences of Two Closely-Related Aflatoxigenic Aspergillus Species Obtained from the Cote d'Ivoire.</title>
        <authorList>
            <person name="Moore G.G."/>
            <person name="Beltz S.B."/>
            <person name="Mack B.M."/>
        </authorList>
    </citation>
    <scope>NUCLEOTIDE SEQUENCE [LARGE SCALE GENOMIC DNA]</scope>
    <source>
        <strain evidence="19 20">SRRC1432</strain>
    </source>
</reference>
<dbReference type="Proteomes" id="UP000034947">
    <property type="component" value="Unassembled WGS sequence"/>
</dbReference>
<comment type="caution">
    <text evidence="19">The sequence shown here is derived from an EMBL/GenBank/DDBJ whole genome shotgun (WGS) entry which is preliminary data.</text>
</comment>
<dbReference type="OrthoDB" id="4251012at2759"/>
<dbReference type="InterPro" id="IPR002539">
    <property type="entry name" value="MaoC-like_dom"/>
</dbReference>
<dbReference type="GO" id="GO:0004313">
    <property type="term" value="F:[acyl-carrier-protein] S-acetyltransferase activity"/>
    <property type="evidence" value="ECO:0007669"/>
    <property type="project" value="UniProtKB-EC"/>
</dbReference>
<dbReference type="Pfam" id="PF00698">
    <property type="entry name" value="Acyl_transf_1"/>
    <property type="match status" value="1"/>
</dbReference>
<evidence type="ECO:0000256" key="15">
    <source>
        <dbReference type="ARBA" id="ARBA00048835"/>
    </source>
</evidence>
<keyword evidence="9" id="KW-0511">Multifunctional enzyme</keyword>
<organism evidence="19 20">
    <name type="scientific">Aspergillus ochraceoroseus</name>
    <dbReference type="NCBI Taxonomy" id="138278"/>
    <lineage>
        <taxon>Eukaryota</taxon>
        <taxon>Fungi</taxon>
        <taxon>Dikarya</taxon>
        <taxon>Ascomycota</taxon>
        <taxon>Pezizomycotina</taxon>
        <taxon>Eurotiomycetes</taxon>
        <taxon>Eurotiomycetidae</taxon>
        <taxon>Eurotiales</taxon>
        <taxon>Aspergillaceae</taxon>
        <taxon>Aspergillus</taxon>
        <taxon>Aspergillus subgen. Nidulantes</taxon>
    </lineage>
</organism>
<dbReference type="GO" id="GO:0006633">
    <property type="term" value="P:fatty acid biosynthetic process"/>
    <property type="evidence" value="ECO:0007669"/>
    <property type="project" value="InterPro"/>
</dbReference>
<dbReference type="InterPro" id="IPR013785">
    <property type="entry name" value="Aldolase_TIM"/>
</dbReference>
<evidence type="ECO:0000256" key="13">
    <source>
        <dbReference type="ARBA" id="ARBA00048536"/>
    </source>
</evidence>
<comment type="catalytic activity">
    <reaction evidence="11">
        <text>acetyl-CoA + n malonyl-CoA + 2n NADPH + 4n H(+) = a long-chain-acyl-CoA + n CoA + n CO2 + 2n NADP(+).</text>
        <dbReference type="EC" id="2.3.1.86"/>
    </reaction>
</comment>
<dbReference type="PIRSF" id="PIRSF005562">
    <property type="entry name" value="FAS_yeast_beta"/>
    <property type="match status" value="1"/>
</dbReference>
<dbReference type="InterPro" id="IPR016035">
    <property type="entry name" value="Acyl_Trfase/lysoPLipase"/>
</dbReference>
<keyword evidence="6 16" id="KW-0560">Oxidoreductase</keyword>
<evidence type="ECO:0000256" key="9">
    <source>
        <dbReference type="ARBA" id="ARBA00023268"/>
    </source>
</evidence>
<evidence type="ECO:0000259" key="18">
    <source>
        <dbReference type="SMART" id="SM00827"/>
    </source>
</evidence>
<evidence type="ECO:0000256" key="6">
    <source>
        <dbReference type="ARBA" id="ARBA00023002"/>
    </source>
</evidence>
<evidence type="ECO:0000256" key="8">
    <source>
        <dbReference type="ARBA" id="ARBA00023239"/>
    </source>
</evidence>
<comment type="catalytic activity">
    <reaction evidence="15">
        <text>holo-[ACP] + acetyl-CoA = acetyl-[ACP] + CoA</text>
        <dbReference type="Rhea" id="RHEA:41788"/>
        <dbReference type="Rhea" id="RHEA-COMP:9621"/>
        <dbReference type="Rhea" id="RHEA-COMP:9685"/>
        <dbReference type="ChEBI" id="CHEBI:57287"/>
        <dbReference type="ChEBI" id="CHEBI:57288"/>
        <dbReference type="ChEBI" id="CHEBI:64479"/>
        <dbReference type="ChEBI" id="CHEBI:78446"/>
        <dbReference type="EC" id="2.3.1.38"/>
    </reaction>
</comment>
<evidence type="ECO:0000256" key="5">
    <source>
        <dbReference type="ARBA" id="ARBA00022857"/>
    </source>
</evidence>
<dbReference type="Gene3D" id="3.10.129.10">
    <property type="entry name" value="Hotdog Thioesterase"/>
    <property type="match status" value="1"/>
</dbReference>
<dbReference type="InterPro" id="IPR001227">
    <property type="entry name" value="Ac_transferase_dom_sf"/>
</dbReference>
<evidence type="ECO:0000256" key="17">
    <source>
        <dbReference type="PIRSR" id="PIRSR005562-1"/>
    </source>
</evidence>
<dbReference type="FunFam" id="3.20.20.70:FF:000078">
    <property type="entry name" value="Fatty acid synthase beta subunit dehydratase"/>
    <property type="match status" value="1"/>
</dbReference>